<sequence>MMAFTSRLSGAMQPIPGHTPSCATLSMAMIRSRRKHDSVDSVAAVADAAVTRGGGGGRDQSVIILGGGIAGLATARYLLHYARRNDGGGISITLIDKNVDAMTMMMPANDGTPAPSYEERVRRSRPHMNIPSRRNGNYLCPSLTVPWTARPLWKDVIMPALKSALGGGSRPPISFDMQSLIADRNMWSFGAHFLLQKFFLGRAEHQSNKSILEYSMKCLDDPTDELVRSIEYGRWAVGTRNLDGSVHDCDSSGDIDLFCGGLLDGISAEYGDMLDVIAGEEVTMLRVDDGVLRGVTTIDQHGDTRTREADKIVVALGSNSASLCRGIGIPCPVYPVKGHLVTVSSEFDHRHNLTLDGGIGYAAPMACVDSRGRRLYRLSGFVDFTSTRDADNDRIEALVNATRSHLPDLEVIDASACHRPISADDRALIGPASIRLPNLYLATGFGSRGWTIGLGGGKLLASQMLGMPCDIDPTPYLPSRFGLRYK</sequence>
<feature type="domain" description="FAD dependent oxidoreductase" evidence="2">
    <location>
        <begin position="275"/>
        <end position="462"/>
    </location>
</feature>
<evidence type="ECO:0000259" key="2">
    <source>
        <dbReference type="Pfam" id="PF01266"/>
    </source>
</evidence>
<comment type="caution">
    <text evidence="3">The sequence shown here is derived from an EMBL/GenBank/DDBJ whole genome shotgun (WGS) entry which is preliminary data.</text>
</comment>
<reference evidence="3 4" key="1">
    <citation type="submission" date="2024-10" db="EMBL/GenBank/DDBJ databases">
        <title>Updated reference genomes for cyclostephanoid diatoms.</title>
        <authorList>
            <person name="Roberts W.R."/>
            <person name="Alverson A.J."/>
        </authorList>
    </citation>
    <scope>NUCLEOTIDE SEQUENCE [LARGE SCALE GENOMIC DNA]</scope>
    <source>
        <strain evidence="3 4">AJA228-03</strain>
    </source>
</reference>
<dbReference type="Pfam" id="PF01266">
    <property type="entry name" value="DAO"/>
    <property type="match status" value="1"/>
</dbReference>
<dbReference type="EMBL" id="JALLPB020000334">
    <property type="protein sequence ID" value="KAL3810373.1"/>
    <property type="molecule type" value="Genomic_DNA"/>
</dbReference>
<accession>A0ABD3RC22</accession>
<dbReference type="Gene3D" id="3.50.50.60">
    <property type="entry name" value="FAD/NAD(P)-binding domain"/>
    <property type="match status" value="1"/>
</dbReference>
<dbReference type="PANTHER" id="PTHR13847">
    <property type="entry name" value="SARCOSINE DEHYDROGENASE-RELATED"/>
    <property type="match status" value="1"/>
</dbReference>
<name>A0ABD3RC22_9STRA</name>
<evidence type="ECO:0000313" key="4">
    <source>
        <dbReference type="Proteomes" id="UP001530377"/>
    </source>
</evidence>
<dbReference type="AlphaFoldDB" id="A0ABD3RC22"/>
<dbReference type="GO" id="GO:0016491">
    <property type="term" value="F:oxidoreductase activity"/>
    <property type="evidence" value="ECO:0007669"/>
    <property type="project" value="UniProtKB-KW"/>
</dbReference>
<dbReference type="InterPro" id="IPR036188">
    <property type="entry name" value="FAD/NAD-bd_sf"/>
</dbReference>
<protein>
    <recommendedName>
        <fullName evidence="2">FAD dependent oxidoreductase domain-containing protein</fullName>
    </recommendedName>
</protein>
<dbReference type="SUPFAM" id="SSF51905">
    <property type="entry name" value="FAD/NAD(P)-binding domain"/>
    <property type="match status" value="1"/>
</dbReference>
<dbReference type="PANTHER" id="PTHR13847:SF289">
    <property type="entry name" value="GLYCINE OXIDASE"/>
    <property type="match status" value="1"/>
</dbReference>
<dbReference type="Proteomes" id="UP001530377">
    <property type="component" value="Unassembled WGS sequence"/>
</dbReference>
<keyword evidence="4" id="KW-1185">Reference proteome</keyword>
<evidence type="ECO:0000256" key="1">
    <source>
        <dbReference type="ARBA" id="ARBA00023002"/>
    </source>
</evidence>
<dbReference type="Gene3D" id="3.50.50.100">
    <property type="match status" value="1"/>
</dbReference>
<keyword evidence="1" id="KW-0560">Oxidoreductase</keyword>
<dbReference type="InterPro" id="IPR006076">
    <property type="entry name" value="FAD-dep_OxRdtase"/>
</dbReference>
<evidence type="ECO:0000313" key="3">
    <source>
        <dbReference type="EMBL" id="KAL3810373.1"/>
    </source>
</evidence>
<gene>
    <name evidence="3" type="ORF">ACHAXA_007707</name>
</gene>
<dbReference type="Gene3D" id="3.30.9.10">
    <property type="entry name" value="D-Amino Acid Oxidase, subunit A, domain 2"/>
    <property type="match status" value="1"/>
</dbReference>
<proteinExistence type="predicted"/>
<organism evidence="3 4">
    <name type="scientific">Cyclostephanos tholiformis</name>
    <dbReference type="NCBI Taxonomy" id="382380"/>
    <lineage>
        <taxon>Eukaryota</taxon>
        <taxon>Sar</taxon>
        <taxon>Stramenopiles</taxon>
        <taxon>Ochrophyta</taxon>
        <taxon>Bacillariophyta</taxon>
        <taxon>Coscinodiscophyceae</taxon>
        <taxon>Thalassiosirophycidae</taxon>
        <taxon>Stephanodiscales</taxon>
        <taxon>Stephanodiscaceae</taxon>
        <taxon>Cyclostephanos</taxon>
    </lineage>
</organism>